<protein>
    <submittedName>
        <fullName evidence="2">Transposase</fullName>
    </submittedName>
</protein>
<dbReference type="Proteomes" id="UP000020077">
    <property type="component" value="Unassembled WGS sequence"/>
</dbReference>
<proteinExistence type="predicted"/>
<evidence type="ECO:0000313" key="2">
    <source>
        <dbReference type="EMBL" id="KFB73426.1"/>
    </source>
</evidence>
<gene>
    <name evidence="2" type="ORF">AW09_001319</name>
</gene>
<sequence>MARPLRIEFPGAIYHVTSRGDRREPIFVDDVDRESLLAVLAAGMARFDAQVLAYCLMGNHYHFVLHTRQANLSALMRHVNGVYTQAFNRRHAKVGHLLQGRFKAILVDRDAYLLEVCRYVELNPVRAGMVDEPAQWHWSSYRAHVGQVPTPEWLDSAGLHAYLLGHPVCSVADERRAMQGYVALVAAGRDVRLWDEALRQQIYLGDKAFVERMQALAVPQQEASRDVPRPQRSKPLTLSQWLGSSESRAQAFRCAHTQSGISMTAIAREMGLSISYVSRLIGCAEATLQARSSALSRQAPEGPSRNCGWPCWSRACVGRSLALT</sequence>
<dbReference type="SMART" id="SM01321">
    <property type="entry name" value="Y1_Tnp"/>
    <property type="match status" value="1"/>
</dbReference>
<name>A0A080LXJ5_9PROT</name>
<feature type="domain" description="Transposase IS200-like" evidence="1">
    <location>
        <begin position="9"/>
        <end position="123"/>
    </location>
</feature>
<comment type="caution">
    <text evidence="2">The sequence shown here is derived from an EMBL/GenBank/DDBJ whole genome shotgun (WGS) entry which is preliminary data.</text>
</comment>
<dbReference type="GO" id="GO:0003677">
    <property type="term" value="F:DNA binding"/>
    <property type="evidence" value="ECO:0007669"/>
    <property type="project" value="InterPro"/>
</dbReference>
<dbReference type="Pfam" id="PF01797">
    <property type="entry name" value="Y1_Tnp"/>
    <property type="match status" value="1"/>
</dbReference>
<accession>A0A080LXJ5</accession>
<dbReference type="InterPro" id="IPR036515">
    <property type="entry name" value="Transposase_17_sf"/>
</dbReference>
<dbReference type="AlphaFoldDB" id="A0A080LXJ5"/>
<evidence type="ECO:0000259" key="1">
    <source>
        <dbReference type="SMART" id="SM01321"/>
    </source>
</evidence>
<dbReference type="GO" id="GO:0006313">
    <property type="term" value="P:DNA transposition"/>
    <property type="evidence" value="ECO:0007669"/>
    <property type="project" value="InterPro"/>
</dbReference>
<dbReference type="PANTHER" id="PTHR34322:SF2">
    <property type="entry name" value="TRANSPOSASE IS200-LIKE DOMAIN-CONTAINING PROTEIN"/>
    <property type="match status" value="1"/>
</dbReference>
<dbReference type="GO" id="GO:0004803">
    <property type="term" value="F:transposase activity"/>
    <property type="evidence" value="ECO:0007669"/>
    <property type="project" value="InterPro"/>
</dbReference>
<evidence type="ECO:0000313" key="3">
    <source>
        <dbReference type="Proteomes" id="UP000020077"/>
    </source>
</evidence>
<dbReference type="PANTHER" id="PTHR34322">
    <property type="entry name" value="TRANSPOSASE, Y1_TNP DOMAIN-CONTAINING"/>
    <property type="match status" value="1"/>
</dbReference>
<dbReference type="Gene3D" id="3.30.70.1290">
    <property type="entry name" value="Transposase IS200-like"/>
    <property type="match status" value="1"/>
</dbReference>
<organism evidence="2 3">
    <name type="scientific">Candidatus Accumulibacter phosphatis</name>
    <dbReference type="NCBI Taxonomy" id="327160"/>
    <lineage>
        <taxon>Bacteria</taxon>
        <taxon>Pseudomonadati</taxon>
        <taxon>Pseudomonadota</taxon>
        <taxon>Betaproteobacteria</taxon>
        <taxon>Candidatus Accumulibacter</taxon>
    </lineage>
</organism>
<dbReference type="InterPro" id="IPR002686">
    <property type="entry name" value="Transposase_17"/>
</dbReference>
<reference evidence="2 3" key="1">
    <citation type="submission" date="2014-02" db="EMBL/GenBank/DDBJ databases">
        <title>Expanding our view of genomic diversity in Candidatus Accumulibacter clades.</title>
        <authorList>
            <person name="Skennerton C.T."/>
            <person name="Barr J.J."/>
            <person name="Slater F.R."/>
            <person name="Bond P.L."/>
            <person name="Tyson G.W."/>
        </authorList>
    </citation>
    <scope>NUCLEOTIDE SEQUENCE [LARGE SCALE GENOMIC DNA]</scope>
    <source>
        <strain evidence="3">BA-91</strain>
    </source>
</reference>
<dbReference type="EMBL" id="JDVG02000225">
    <property type="protein sequence ID" value="KFB73426.1"/>
    <property type="molecule type" value="Genomic_DNA"/>
</dbReference>
<dbReference type="SUPFAM" id="SSF143422">
    <property type="entry name" value="Transposase IS200-like"/>
    <property type="match status" value="1"/>
</dbReference>